<dbReference type="InterPro" id="IPR001845">
    <property type="entry name" value="HTH_ArsR_DNA-bd_dom"/>
</dbReference>
<dbReference type="SMART" id="SM00418">
    <property type="entry name" value="HTH_ARSR"/>
    <property type="match status" value="1"/>
</dbReference>
<protein>
    <submittedName>
        <fullName evidence="5">Autorepressor SdpR family transcription factor</fullName>
    </submittedName>
</protein>
<keyword evidence="2" id="KW-0238">DNA-binding</keyword>
<dbReference type="Proteomes" id="UP000464314">
    <property type="component" value="Chromosome"/>
</dbReference>
<evidence type="ECO:0000256" key="1">
    <source>
        <dbReference type="ARBA" id="ARBA00023015"/>
    </source>
</evidence>
<keyword evidence="3" id="KW-0804">Transcription</keyword>
<feature type="domain" description="HTH arsR-type" evidence="4">
    <location>
        <begin position="1"/>
        <end position="90"/>
    </location>
</feature>
<evidence type="ECO:0000256" key="2">
    <source>
        <dbReference type="ARBA" id="ARBA00023125"/>
    </source>
</evidence>
<dbReference type="InterPro" id="IPR051081">
    <property type="entry name" value="HTH_MetalResp_TranReg"/>
</dbReference>
<accession>A0A6P1TRA2</accession>
<dbReference type="Gene3D" id="1.10.10.10">
    <property type="entry name" value="Winged helix-like DNA-binding domain superfamily/Winged helix DNA-binding domain"/>
    <property type="match status" value="1"/>
</dbReference>
<dbReference type="KEGG" id="anr:Ana3638_21285"/>
<dbReference type="NCBIfam" id="NF033788">
    <property type="entry name" value="HTH_metalloreg"/>
    <property type="match status" value="1"/>
</dbReference>
<dbReference type="PANTHER" id="PTHR33154">
    <property type="entry name" value="TRANSCRIPTIONAL REGULATOR, ARSR FAMILY"/>
    <property type="match status" value="1"/>
</dbReference>
<dbReference type="InterPro" id="IPR011991">
    <property type="entry name" value="ArsR-like_HTH"/>
</dbReference>
<dbReference type="PRINTS" id="PR00778">
    <property type="entry name" value="HTHARSR"/>
</dbReference>
<dbReference type="InterPro" id="IPR036388">
    <property type="entry name" value="WH-like_DNA-bd_sf"/>
</dbReference>
<dbReference type="GO" id="GO:0003700">
    <property type="term" value="F:DNA-binding transcription factor activity"/>
    <property type="evidence" value="ECO:0007669"/>
    <property type="project" value="InterPro"/>
</dbReference>
<dbReference type="InterPro" id="IPR047796">
    <property type="entry name" value="SdpR-like_repress"/>
</dbReference>
<dbReference type="CDD" id="cd00090">
    <property type="entry name" value="HTH_ARSR"/>
    <property type="match status" value="1"/>
</dbReference>
<organism evidence="5 6">
    <name type="scientific">Anaerocolumna sedimenticola</name>
    <dbReference type="NCBI Taxonomy" id="2696063"/>
    <lineage>
        <taxon>Bacteria</taxon>
        <taxon>Bacillati</taxon>
        <taxon>Bacillota</taxon>
        <taxon>Clostridia</taxon>
        <taxon>Lachnospirales</taxon>
        <taxon>Lachnospiraceae</taxon>
        <taxon>Anaerocolumna</taxon>
    </lineage>
</organism>
<sequence>MGFPDIFKALSDPVRRDILILLKENGRMSAGDIVSKFNLTNATVSYHLSQLKKADLVFETKVKHFIYYEINLSVFDELMLWLSQFKGGNENEK</sequence>
<dbReference type="NCBIfam" id="NF033789">
    <property type="entry name" value="repress_SdpR"/>
    <property type="match status" value="1"/>
</dbReference>
<dbReference type="RefSeq" id="WP_161839825.1">
    <property type="nucleotide sequence ID" value="NZ_CP048000.1"/>
</dbReference>
<proteinExistence type="predicted"/>
<dbReference type="AlphaFoldDB" id="A0A6P1TRA2"/>
<name>A0A6P1TRA2_9FIRM</name>
<keyword evidence="6" id="KW-1185">Reference proteome</keyword>
<dbReference type="GO" id="GO:0003677">
    <property type="term" value="F:DNA binding"/>
    <property type="evidence" value="ECO:0007669"/>
    <property type="project" value="UniProtKB-KW"/>
</dbReference>
<dbReference type="Pfam" id="PF12840">
    <property type="entry name" value="HTH_20"/>
    <property type="match status" value="1"/>
</dbReference>
<gene>
    <name evidence="5" type="ORF">Ana3638_21285</name>
</gene>
<dbReference type="PROSITE" id="PS50987">
    <property type="entry name" value="HTH_ARSR_2"/>
    <property type="match status" value="1"/>
</dbReference>
<dbReference type="SUPFAM" id="SSF46785">
    <property type="entry name" value="Winged helix' DNA-binding domain"/>
    <property type="match status" value="1"/>
</dbReference>
<keyword evidence="1" id="KW-0805">Transcription regulation</keyword>
<evidence type="ECO:0000313" key="5">
    <source>
        <dbReference type="EMBL" id="QHQ63003.1"/>
    </source>
</evidence>
<reference evidence="5 6" key="1">
    <citation type="submission" date="2020-01" db="EMBL/GenBank/DDBJ databases">
        <title>Genome analysis of Anaerocolumna sp. CBA3638.</title>
        <authorList>
            <person name="Kim J."/>
            <person name="Roh S.W."/>
        </authorList>
    </citation>
    <scope>NUCLEOTIDE SEQUENCE [LARGE SCALE GENOMIC DNA]</scope>
    <source>
        <strain evidence="5 6">CBA3638</strain>
    </source>
</reference>
<evidence type="ECO:0000256" key="3">
    <source>
        <dbReference type="ARBA" id="ARBA00023163"/>
    </source>
</evidence>
<evidence type="ECO:0000259" key="4">
    <source>
        <dbReference type="PROSITE" id="PS50987"/>
    </source>
</evidence>
<dbReference type="PANTHER" id="PTHR33154:SF33">
    <property type="entry name" value="TRANSCRIPTIONAL REPRESSOR SDPR"/>
    <property type="match status" value="1"/>
</dbReference>
<evidence type="ECO:0000313" key="6">
    <source>
        <dbReference type="Proteomes" id="UP000464314"/>
    </source>
</evidence>
<dbReference type="EMBL" id="CP048000">
    <property type="protein sequence ID" value="QHQ63003.1"/>
    <property type="molecule type" value="Genomic_DNA"/>
</dbReference>
<dbReference type="InterPro" id="IPR036390">
    <property type="entry name" value="WH_DNA-bd_sf"/>
</dbReference>